<reference evidence="1" key="1">
    <citation type="journal article" date="2014" name="Int. J. Syst. Evol. Microbiol.">
        <title>Complete genome sequence of Corynebacterium casei LMG S-19264T (=DSM 44701T), isolated from a smear-ripened cheese.</title>
        <authorList>
            <consortium name="US DOE Joint Genome Institute (JGI-PGF)"/>
            <person name="Walter F."/>
            <person name="Albersmeier A."/>
            <person name="Kalinowski J."/>
            <person name="Ruckert C."/>
        </authorList>
    </citation>
    <scope>NUCLEOTIDE SEQUENCE</scope>
    <source>
        <strain evidence="1">JCM 17820</strain>
    </source>
</reference>
<protein>
    <submittedName>
        <fullName evidence="1">Uncharacterized protein</fullName>
    </submittedName>
</protein>
<organism evidence="1 2">
    <name type="scientific">Haloarcula pellucida</name>
    <dbReference type="NCBI Taxonomy" id="1427151"/>
    <lineage>
        <taxon>Archaea</taxon>
        <taxon>Methanobacteriati</taxon>
        <taxon>Methanobacteriota</taxon>
        <taxon>Stenosarchaea group</taxon>
        <taxon>Halobacteria</taxon>
        <taxon>Halobacteriales</taxon>
        <taxon>Haloarculaceae</taxon>
        <taxon>Haloarcula</taxon>
    </lineage>
</organism>
<evidence type="ECO:0000313" key="1">
    <source>
        <dbReference type="EMBL" id="GGO01075.1"/>
    </source>
</evidence>
<dbReference type="Proteomes" id="UP000605784">
    <property type="component" value="Unassembled WGS sequence"/>
</dbReference>
<sequence length="79" mass="8600">MSLGILAAFPVNLALVRVGVKEGMQNPAEMGQQPPGSAILYRAQPFTTRSRARFSVDRIDGVRRPIVRSAGFDGFPTVR</sequence>
<dbReference type="EMBL" id="BMOU01000006">
    <property type="protein sequence ID" value="GGO01075.1"/>
    <property type="molecule type" value="Genomic_DNA"/>
</dbReference>
<proteinExistence type="predicted"/>
<evidence type="ECO:0000313" key="2">
    <source>
        <dbReference type="Proteomes" id="UP000605784"/>
    </source>
</evidence>
<keyword evidence="2" id="KW-1185">Reference proteome</keyword>
<gene>
    <name evidence="1" type="ORF">GCM10009030_34380</name>
</gene>
<dbReference type="AlphaFoldDB" id="A0A830GTF0"/>
<comment type="caution">
    <text evidence="1">The sequence shown here is derived from an EMBL/GenBank/DDBJ whole genome shotgun (WGS) entry which is preliminary data.</text>
</comment>
<name>A0A830GTF0_9EURY</name>
<accession>A0A830GTF0</accession>
<reference evidence="1" key="2">
    <citation type="submission" date="2020-09" db="EMBL/GenBank/DDBJ databases">
        <authorList>
            <person name="Sun Q."/>
            <person name="Ohkuma M."/>
        </authorList>
    </citation>
    <scope>NUCLEOTIDE SEQUENCE</scope>
    <source>
        <strain evidence="1">JCM 17820</strain>
    </source>
</reference>